<feature type="region of interest" description="Disordered" evidence="10">
    <location>
        <begin position="317"/>
        <end position="414"/>
    </location>
</feature>
<evidence type="ECO:0000256" key="5">
    <source>
        <dbReference type="ARBA" id="ARBA00033753"/>
    </source>
</evidence>
<dbReference type="GO" id="GO:0005654">
    <property type="term" value="C:nucleoplasm"/>
    <property type="evidence" value="ECO:0007669"/>
    <property type="project" value="TreeGrafter"/>
</dbReference>
<evidence type="ECO:0000256" key="4">
    <source>
        <dbReference type="ARBA" id="ARBA00022694"/>
    </source>
</evidence>
<dbReference type="EMBL" id="JAATJV010391217">
    <property type="protein sequence ID" value="MBZ3884051.1"/>
    <property type="molecule type" value="Genomic_DNA"/>
</dbReference>
<feature type="region of interest" description="Disordered" evidence="10">
    <location>
        <begin position="35"/>
        <end position="103"/>
    </location>
</feature>
<proteinExistence type="inferred from homology"/>
<reference evidence="12" key="1">
    <citation type="submission" date="2020-03" db="EMBL/GenBank/DDBJ databases">
        <title>Studies in the Genomics of Life Span.</title>
        <authorList>
            <person name="Glass D."/>
        </authorList>
    </citation>
    <scope>NUCLEOTIDE SEQUENCE</scope>
    <source>
        <strain evidence="12">SUZIE</strain>
        <tissue evidence="12">Muscle</tissue>
    </source>
</reference>
<evidence type="ECO:0000256" key="10">
    <source>
        <dbReference type="SAM" id="MobiDB-lite"/>
    </source>
</evidence>
<dbReference type="Gene3D" id="3.30.2310.10">
    <property type="entry name" value="YaeB-like"/>
    <property type="match status" value="1"/>
</dbReference>
<organism evidence="12 13">
    <name type="scientific">Sciurus carolinensis</name>
    <name type="common">Eastern gray squirrel</name>
    <dbReference type="NCBI Taxonomy" id="30640"/>
    <lineage>
        <taxon>Eukaryota</taxon>
        <taxon>Metazoa</taxon>
        <taxon>Chordata</taxon>
        <taxon>Craniata</taxon>
        <taxon>Vertebrata</taxon>
        <taxon>Euteleostomi</taxon>
        <taxon>Mammalia</taxon>
        <taxon>Eutheria</taxon>
        <taxon>Euarchontoglires</taxon>
        <taxon>Glires</taxon>
        <taxon>Rodentia</taxon>
        <taxon>Sciuromorpha</taxon>
        <taxon>Sciuridae</taxon>
        <taxon>Sciurinae</taxon>
        <taxon>Sciurini</taxon>
        <taxon>Sciurus</taxon>
    </lineage>
</organism>
<dbReference type="GO" id="GO:0030154">
    <property type="term" value="P:cell differentiation"/>
    <property type="evidence" value="ECO:0007669"/>
    <property type="project" value="InterPro"/>
</dbReference>
<evidence type="ECO:0000313" key="12">
    <source>
        <dbReference type="EMBL" id="MBZ3884051.1"/>
    </source>
</evidence>
<dbReference type="PROSITE" id="PS01318">
    <property type="entry name" value="TSAA_1"/>
    <property type="match status" value="1"/>
</dbReference>
<gene>
    <name evidence="12" type="ORF">SUZIE_176005</name>
</gene>
<evidence type="ECO:0000313" key="13">
    <source>
        <dbReference type="Proteomes" id="UP001166674"/>
    </source>
</evidence>
<dbReference type="PANTHER" id="PTHR15993">
    <property type="entry name" value="HEMOGEN"/>
    <property type="match status" value="1"/>
</dbReference>
<keyword evidence="4" id="KW-0819">tRNA processing</keyword>
<feature type="compositionally biased region" description="Basic and acidic residues" evidence="10">
    <location>
        <begin position="70"/>
        <end position="99"/>
    </location>
</feature>
<dbReference type="CDD" id="cd09281">
    <property type="entry name" value="UPF0066"/>
    <property type="match status" value="1"/>
</dbReference>
<dbReference type="FunFam" id="2.40.30.70:FF:000002">
    <property type="entry name" value="tRNA (Adenine(37)-N6)-methyltransferase isoform X1"/>
    <property type="match status" value="1"/>
</dbReference>
<feature type="compositionally biased region" description="Polar residues" evidence="10">
    <location>
        <begin position="325"/>
        <end position="335"/>
    </location>
</feature>
<dbReference type="GO" id="GO:0008033">
    <property type="term" value="P:tRNA processing"/>
    <property type="evidence" value="ECO:0007669"/>
    <property type="project" value="UniProtKB-KW"/>
</dbReference>
<dbReference type="GO" id="GO:0032259">
    <property type="term" value="P:methylation"/>
    <property type="evidence" value="ECO:0007669"/>
    <property type="project" value="UniProtKB-KW"/>
</dbReference>
<dbReference type="Proteomes" id="UP001166674">
    <property type="component" value="Unassembled WGS sequence"/>
</dbReference>
<feature type="region of interest" description="Disordered" evidence="10">
    <location>
        <begin position="580"/>
        <end position="649"/>
    </location>
</feature>
<keyword evidence="2" id="KW-0808">Transferase</keyword>
<dbReference type="InterPro" id="IPR023370">
    <property type="entry name" value="TrmO-like_N"/>
</dbReference>
<evidence type="ECO:0000256" key="3">
    <source>
        <dbReference type="ARBA" id="ARBA00022691"/>
    </source>
</evidence>
<dbReference type="Pfam" id="PF01980">
    <property type="entry name" value="TrmO_N"/>
    <property type="match status" value="1"/>
</dbReference>
<sequence>MPRVTTLFSNFHFHPTDVIGTWSLRNREQLRKRKAEAQEKQISQWLLGEQKKRKQQKTGRQNQRGRKRQQNAERKAKAWSGREKKMMEEALAPTERETEPPGGVAEALPLAVFPRRAVTEEHSSQIHQESIIHQENSSEYQETVVQNHHSETGQSMAAPETLSPKTCQETAALPDHCSEVCQDMAEPEVLTPKTCQEIAILHDHPLKMWQEITQPRVLSLEMCQETAGIKALPSTSDYAADLEGCSTEASPNPDVPNSYPLDTYRNTAGLEEFNSEPDQATTEAKGFFPKIQDIAVPKDLSTKTCQETVEPEYFSHETHTEISVLPTSSPKTIQETPAPEECSPDIYEETPGPGGYSPDTYQETPEPGEYSPDIPGPEDLSTKTYRNKDMPIQCLPEPNGETGWPQGQDPEAYQEDAEHVNTFPQGNLLTEPIGYLESCFLAKNGTPRQPSICSHSRARLRIRKSIFNNPEHSLMGLEQFSHVWILFVFHKNGHLSCKAKVQPPRLNGAKTGVFSTRSPHRPNAIGLTLAKLESVEGGAVYLSGIDMIHGTPVLDIKPYIADYDSPQNLMETLADFDLQNNQPKPKTVSQCEGSNDSCDQQQLSGCSEPQPHCGTEEEPKYPEDRTSEENYLKRDNTAEGPQTLPKHRERATDFDLEPTNDQSPSVTEEQFVLRGLENSCPEEGTNEGPKSEYGAVVLQGSSVDMQPAPPPCRARMADRAPCSVVPAWVREAPAAPLQVRFTPHAEKELQQLSSGGVDQASFRYFQSAKEVRHAIEAVLSADPRSVYRRKLCQDRLFYFTIDVVHVTCWFGDGFAEVLKIKPVSEPLQMTDPAESLVSLGS</sequence>
<evidence type="ECO:0000256" key="1">
    <source>
        <dbReference type="ARBA" id="ARBA00022603"/>
    </source>
</evidence>
<dbReference type="SUPFAM" id="SSF118196">
    <property type="entry name" value="YaeB-like"/>
    <property type="match status" value="2"/>
</dbReference>
<protein>
    <recommendedName>
        <fullName evidence="8">tRNA (adenine(37)-N6)-methyltransferase</fullName>
    </recommendedName>
    <alternativeName>
        <fullName evidence="9">tRNA methyltransferase O</fullName>
    </alternativeName>
</protein>
<dbReference type="InterPro" id="IPR036414">
    <property type="entry name" value="YaeB_N_sf"/>
</dbReference>
<accession>A0AA41N5J2</accession>
<feature type="domain" description="TsaA-like" evidence="11">
    <location>
        <begin position="430"/>
        <end position="568"/>
    </location>
</feature>
<comment type="function">
    <text evidence="7">S-adenosyl-L-methionine-dependent methyltransferase responsible for the addition of the methyl group in the formation of N6-methyl-N6-threonylcarbamoyladenosine at position 37 (m(6)t(6)A37) of the tRNA anticodon loop of tRNA(Ser)(GCU). The methyl group of m(6)t(6)A37 may improve the efficiency of the tRNA decoding ability. May bind to tRNA.</text>
</comment>
<dbReference type="NCBIfam" id="TIGR00104">
    <property type="entry name" value="tRNA_TsaA"/>
    <property type="match status" value="1"/>
</dbReference>
<evidence type="ECO:0000256" key="2">
    <source>
        <dbReference type="ARBA" id="ARBA00022679"/>
    </source>
</evidence>
<evidence type="ECO:0000259" key="11">
    <source>
        <dbReference type="PROSITE" id="PS51668"/>
    </source>
</evidence>
<keyword evidence="13" id="KW-1185">Reference proteome</keyword>
<evidence type="ECO:0000256" key="7">
    <source>
        <dbReference type="ARBA" id="ARBA00054766"/>
    </source>
</evidence>
<comment type="caution">
    <text evidence="12">The sequence shown here is derived from an EMBL/GenBank/DDBJ whole genome shotgun (WGS) entry which is preliminary data.</text>
</comment>
<dbReference type="PROSITE" id="PS51668">
    <property type="entry name" value="TSAA_2"/>
    <property type="match status" value="1"/>
</dbReference>
<dbReference type="AlphaFoldDB" id="A0AA41N5J2"/>
<dbReference type="InterPro" id="IPR036413">
    <property type="entry name" value="YaeB-like_sf"/>
</dbReference>
<dbReference type="FunFam" id="3.30.2310.10:FF:000002">
    <property type="entry name" value="tRNA methyltransferase O"/>
    <property type="match status" value="1"/>
</dbReference>
<evidence type="ECO:0000256" key="9">
    <source>
        <dbReference type="ARBA" id="ARBA00079732"/>
    </source>
</evidence>
<comment type="catalytic activity">
    <reaction evidence="6">
        <text>N(6)-L-threonylcarbamoyladenosine(37) in tRNA + S-adenosyl-L-methionine = N(6)-methyl,N(6)-L-threonylcarbamoyladenosine(37) in tRNA + S-adenosyl-L-homocysteine + H(+)</text>
        <dbReference type="Rhea" id="RHEA:70027"/>
        <dbReference type="Rhea" id="RHEA-COMP:10163"/>
        <dbReference type="Rhea" id="RHEA-COMP:17808"/>
        <dbReference type="ChEBI" id="CHEBI:15378"/>
        <dbReference type="ChEBI" id="CHEBI:57856"/>
        <dbReference type="ChEBI" id="CHEBI:59789"/>
        <dbReference type="ChEBI" id="CHEBI:74418"/>
        <dbReference type="ChEBI" id="CHEBI:188470"/>
    </reaction>
    <physiologicalReaction direction="left-to-right" evidence="6">
        <dbReference type="Rhea" id="RHEA:70028"/>
    </physiologicalReaction>
</comment>
<name>A0AA41N5J2_SCICA</name>
<feature type="compositionally biased region" description="Basic and acidic residues" evidence="10">
    <location>
        <begin position="614"/>
        <end position="637"/>
    </location>
</feature>
<keyword evidence="3" id="KW-0949">S-adenosyl-L-methionine</keyword>
<dbReference type="InterPro" id="IPR023368">
    <property type="entry name" value="UPF0066_cons_site"/>
</dbReference>
<evidence type="ECO:0000256" key="6">
    <source>
        <dbReference type="ARBA" id="ARBA00051117"/>
    </source>
</evidence>
<dbReference type="PANTHER" id="PTHR15993:SF6">
    <property type="entry name" value="HEMOGEN"/>
    <property type="match status" value="1"/>
</dbReference>
<dbReference type="Gene3D" id="2.40.30.70">
    <property type="entry name" value="YaeB-like"/>
    <property type="match status" value="1"/>
</dbReference>
<dbReference type="InterPro" id="IPR033272">
    <property type="entry name" value="Hemogen"/>
</dbReference>
<dbReference type="GO" id="GO:0045667">
    <property type="term" value="P:regulation of osteoblast differentiation"/>
    <property type="evidence" value="ECO:0007669"/>
    <property type="project" value="TreeGrafter"/>
</dbReference>
<dbReference type="GO" id="GO:0008168">
    <property type="term" value="F:methyltransferase activity"/>
    <property type="evidence" value="ECO:0007669"/>
    <property type="project" value="UniProtKB-KW"/>
</dbReference>
<keyword evidence="1" id="KW-0489">Methyltransferase</keyword>
<comment type="similarity">
    <text evidence="5">Belongs to the tRNA methyltransferase O family.</text>
</comment>
<evidence type="ECO:0000256" key="8">
    <source>
        <dbReference type="ARBA" id="ARBA00068542"/>
    </source>
</evidence>
<feature type="compositionally biased region" description="Polar residues" evidence="10">
    <location>
        <begin position="580"/>
        <end position="607"/>
    </location>
</feature>
<feature type="compositionally biased region" description="Basic residues" evidence="10">
    <location>
        <begin position="51"/>
        <end position="69"/>
    </location>
</feature>